<dbReference type="OrthoDB" id="339764at2759"/>
<sequence>MSSGDHAIANDAQNENRQDLSNVLPRGAYTVIMQVRLRSELGVQAQKVLLSEYARKTCAEQGVIRCDVLFQVNKLGLAKDDFYEIWTSFTDPRSYLEHERTIHASKLRLCLDNPHGGDNSKLLTKLAHNVTLLRPVRPNLAEWVSAFDYATDDTSSVGATELSGGSMKAHQDSNRVRRSLEMLISSVGMEDVVILVARASAFSIESTRALRSECEQYLTETERSAGVVRTGLLVDKSDPYKIVLMTVHDGNDRDGACFDLELASDYITEDGWAVQRCLSVFPDKVGWEKKLSEDDQRKYLGDVLEDSFESVTSPQGGLVKYDRGDPEDPKMRLIHGAGSFESLKESIRSMTGRPADLVRAMFVCGWNESRLYPLLVQIEYDRYKDPGEIHFHFGATAYSTEIKTQDLRKAMKEVAEYRPDVIIGYGGGTVMDMAKLIARVANATENEIEEYLTTIDGAAEAEAMGIGLRVVSKPMPVVLIPTTIGSGAEMIEWCVVAARKDDGSLRRIPLYFQDVPGSVREPTEKTVIQESRLVSPSRLHGLHTSQGALQLVGLGIDALIALHERLEEQAFKFAIRGIRQAYRVIMDARREPTNATGQSRDPLVDARTFIGLALDGVGRPGVCVRICLALLDSLVDGRSSTVFRQVLTRTSIAVLQECVESKNAAGSETFKKVLQATKQVSRQDLILDMLRKAEDCDVSLLPMLGSVRRTIPESAARVALYLSGEKLSPLETYFSQEEVIERIMHRAMDQEYEL</sequence>
<dbReference type="GO" id="GO:0004022">
    <property type="term" value="F:alcohol dehydrogenase (NAD+) activity"/>
    <property type="evidence" value="ECO:0007669"/>
    <property type="project" value="TreeGrafter"/>
</dbReference>
<accession>A0A2V3IP75</accession>
<dbReference type="GO" id="GO:0005739">
    <property type="term" value="C:mitochondrion"/>
    <property type="evidence" value="ECO:0007669"/>
    <property type="project" value="TreeGrafter"/>
</dbReference>
<dbReference type="Pfam" id="PF00465">
    <property type="entry name" value="Fe-ADH"/>
    <property type="match status" value="1"/>
</dbReference>
<dbReference type="Gene3D" id="3.40.50.1970">
    <property type="match status" value="1"/>
</dbReference>
<keyword evidence="4" id="KW-1185">Reference proteome</keyword>
<dbReference type="Proteomes" id="UP000247409">
    <property type="component" value="Unassembled WGS sequence"/>
</dbReference>
<dbReference type="GO" id="GO:0046872">
    <property type="term" value="F:metal ion binding"/>
    <property type="evidence" value="ECO:0007669"/>
    <property type="project" value="InterPro"/>
</dbReference>
<protein>
    <recommendedName>
        <fullName evidence="2">Alcohol dehydrogenase iron-type/glycerol dehydrogenase GldA domain-containing protein</fullName>
    </recommendedName>
</protein>
<keyword evidence="1" id="KW-0560">Oxidoreductase</keyword>
<reference evidence="3 4" key="1">
    <citation type="journal article" date="2018" name="Mol. Biol. Evol.">
        <title>Analysis of the draft genome of the red seaweed Gracilariopsis chorda provides insights into genome size evolution in Rhodophyta.</title>
        <authorList>
            <person name="Lee J."/>
            <person name="Yang E.C."/>
            <person name="Graf L."/>
            <person name="Yang J.H."/>
            <person name="Qiu H."/>
            <person name="Zel Zion U."/>
            <person name="Chan C.X."/>
            <person name="Stephens T.G."/>
            <person name="Weber A.P.M."/>
            <person name="Boo G.H."/>
            <person name="Boo S.M."/>
            <person name="Kim K.M."/>
            <person name="Shin Y."/>
            <person name="Jung M."/>
            <person name="Lee S.J."/>
            <person name="Yim H.S."/>
            <person name="Lee J.H."/>
            <person name="Bhattacharya D."/>
            <person name="Yoon H.S."/>
        </authorList>
    </citation>
    <scope>NUCLEOTIDE SEQUENCE [LARGE SCALE GENOMIC DNA]</scope>
    <source>
        <strain evidence="3 4">SKKU-2015</strain>
        <tissue evidence="3">Whole body</tissue>
    </source>
</reference>
<dbReference type="InterPro" id="IPR001670">
    <property type="entry name" value="ADH_Fe/GldA"/>
</dbReference>
<evidence type="ECO:0000313" key="3">
    <source>
        <dbReference type="EMBL" id="PXF42930.1"/>
    </source>
</evidence>
<dbReference type="PANTHER" id="PTHR11496:SF83">
    <property type="entry name" value="HYDROXYACID-OXOACID TRANSHYDROGENASE, MITOCHONDRIAL"/>
    <property type="match status" value="1"/>
</dbReference>
<evidence type="ECO:0000256" key="1">
    <source>
        <dbReference type="ARBA" id="ARBA00023002"/>
    </source>
</evidence>
<feature type="domain" description="Alcohol dehydrogenase iron-type/glycerol dehydrogenase GldA" evidence="2">
    <location>
        <begin position="332"/>
        <end position="500"/>
    </location>
</feature>
<comment type="caution">
    <text evidence="3">The sequence shown here is derived from an EMBL/GenBank/DDBJ whole genome shotgun (WGS) entry which is preliminary data.</text>
</comment>
<evidence type="ECO:0000313" key="4">
    <source>
        <dbReference type="Proteomes" id="UP000247409"/>
    </source>
</evidence>
<evidence type="ECO:0000259" key="2">
    <source>
        <dbReference type="Pfam" id="PF00465"/>
    </source>
</evidence>
<name>A0A2V3IP75_9FLOR</name>
<organism evidence="3 4">
    <name type="scientific">Gracilariopsis chorda</name>
    <dbReference type="NCBI Taxonomy" id="448386"/>
    <lineage>
        <taxon>Eukaryota</taxon>
        <taxon>Rhodophyta</taxon>
        <taxon>Florideophyceae</taxon>
        <taxon>Rhodymeniophycidae</taxon>
        <taxon>Gracilariales</taxon>
        <taxon>Gracilariaceae</taxon>
        <taxon>Gracilariopsis</taxon>
    </lineage>
</organism>
<dbReference type="InterPro" id="IPR039697">
    <property type="entry name" value="Alcohol_dehydrogenase_Fe"/>
</dbReference>
<dbReference type="SUPFAM" id="SSF56796">
    <property type="entry name" value="Dehydroquinate synthase-like"/>
    <property type="match status" value="1"/>
</dbReference>
<dbReference type="EMBL" id="NBIV01000145">
    <property type="protein sequence ID" value="PXF42930.1"/>
    <property type="molecule type" value="Genomic_DNA"/>
</dbReference>
<dbReference type="PANTHER" id="PTHR11496">
    <property type="entry name" value="ALCOHOL DEHYDROGENASE"/>
    <property type="match status" value="1"/>
</dbReference>
<proteinExistence type="predicted"/>
<gene>
    <name evidence="3" type="ORF">BWQ96_07377</name>
</gene>
<dbReference type="AlphaFoldDB" id="A0A2V3IP75"/>